<protein>
    <submittedName>
        <fullName evidence="3">Uncharacterized protein</fullName>
    </submittedName>
</protein>
<evidence type="ECO:0000256" key="1">
    <source>
        <dbReference type="SAM" id="MobiDB-lite"/>
    </source>
</evidence>
<proteinExistence type="predicted"/>
<accession>A0A915BWV1</accession>
<evidence type="ECO:0000313" key="3">
    <source>
        <dbReference type="WBParaSite" id="PgR062_g032_t02"/>
    </source>
</evidence>
<feature type="compositionally biased region" description="Low complexity" evidence="1">
    <location>
        <begin position="21"/>
        <end position="50"/>
    </location>
</feature>
<evidence type="ECO:0000313" key="2">
    <source>
        <dbReference type="Proteomes" id="UP000887569"/>
    </source>
</evidence>
<reference evidence="3" key="1">
    <citation type="submission" date="2022-11" db="UniProtKB">
        <authorList>
            <consortium name="WormBaseParasite"/>
        </authorList>
    </citation>
    <scope>IDENTIFICATION</scope>
</reference>
<organism evidence="2 3">
    <name type="scientific">Parascaris univalens</name>
    <name type="common">Nematode worm</name>
    <dbReference type="NCBI Taxonomy" id="6257"/>
    <lineage>
        <taxon>Eukaryota</taxon>
        <taxon>Metazoa</taxon>
        <taxon>Ecdysozoa</taxon>
        <taxon>Nematoda</taxon>
        <taxon>Chromadorea</taxon>
        <taxon>Rhabditida</taxon>
        <taxon>Spirurina</taxon>
        <taxon>Ascaridomorpha</taxon>
        <taxon>Ascaridoidea</taxon>
        <taxon>Ascarididae</taxon>
        <taxon>Parascaris</taxon>
    </lineage>
</organism>
<name>A0A915BWV1_PARUN</name>
<keyword evidence="2" id="KW-1185">Reference proteome</keyword>
<dbReference type="WBParaSite" id="PgR062_g032_t02">
    <property type="protein sequence ID" value="PgR062_g032_t02"/>
    <property type="gene ID" value="PgR062_g032"/>
</dbReference>
<feature type="region of interest" description="Disordered" evidence="1">
    <location>
        <begin position="1"/>
        <end position="50"/>
    </location>
</feature>
<dbReference type="Proteomes" id="UP000887569">
    <property type="component" value="Unplaced"/>
</dbReference>
<dbReference type="AlphaFoldDB" id="A0A915BWV1"/>
<feature type="compositionally biased region" description="Polar residues" evidence="1">
    <location>
        <begin position="8"/>
        <end position="20"/>
    </location>
</feature>
<sequence>MFFEEVGAQSSNMSSDMSNVASTSDATMTTSDSTTSESATTSTITSNTNMSANITSPKLLFGRSVQVNVIHLRVITAEYRNMTWRVVASGNDH</sequence>